<dbReference type="InterPro" id="IPR046004">
    <property type="entry name" value="DUF5960"/>
</dbReference>
<dbReference type="OrthoDB" id="2194287at2"/>
<dbReference type="AlphaFoldDB" id="A0A4P5PE35"/>
<proteinExistence type="predicted"/>
<dbReference type="Proteomes" id="UP000290567">
    <property type="component" value="Unassembled WGS sequence"/>
</dbReference>
<evidence type="ECO:0000313" key="2">
    <source>
        <dbReference type="Proteomes" id="UP000290567"/>
    </source>
</evidence>
<reference evidence="2" key="1">
    <citation type="submission" date="2019-02" db="EMBL/GenBank/DDBJ databases">
        <title>Draft genome sequence of Enterococcus sp. Gos25-1.</title>
        <authorList>
            <person name="Tanaka N."/>
            <person name="Shiwa Y."/>
            <person name="Fujita N."/>
        </authorList>
    </citation>
    <scope>NUCLEOTIDE SEQUENCE [LARGE SCALE GENOMIC DNA]</scope>
    <source>
        <strain evidence="2">Gos25-1</strain>
    </source>
</reference>
<evidence type="ECO:0000313" key="1">
    <source>
        <dbReference type="EMBL" id="GCF94854.1"/>
    </source>
</evidence>
<name>A0A4P5PE35_9ENTE</name>
<dbReference type="EMBL" id="BJCC01000024">
    <property type="protein sequence ID" value="GCF94854.1"/>
    <property type="molecule type" value="Genomic_DNA"/>
</dbReference>
<protein>
    <submittedName>
        <fullName evidence="1">Uncharacterized protein</fullName>
    </submittedName>
</protein>
<keyword evidence="2" id="KW-1185">Reference proteome</keyword>
<accession>A0A4P5PE35</accession>
<gene>
    <name evidence="1" type="ORF">NRIC_27450</name>
</gene>
<dbReference type="RefSeq" id="WP_146623258.1">
    <property type="nucleotide sequence ID" value="NZ_BJCC01000024.1"/>
</dbReference>
<sequence>MLDTQGAVFEFKTISDDQFLHDYHRLIDVDIPLMMIESELLFMMELRKVPQFTMPGSITIDGKAHTFYFEVVTHENSRTKEYRYLRYE</sequence>
<organism evidence="1 2">
    <name type="scientific">Enterococcus florum</name>
    <dbReference type="NCBI Taxonomy" id="2480627"/>
    <lineage>
        <taxon>Bacteria</taxon>
        <taxon>Bacillati</taxon>
        <taxon>Bacillota</taxon>
        <taxon>Bacilli</taxon>
        <taxon>Lactobacillales</taxon>
        <taxon>Enterococcaceae</taxon>
        <taxon>Enterococcus</taxon>
    </lineage>
</organism>
<comment type="caution">
    <text evidence="1">The sequence shown here is derived from an EMBL/GenBank/DDBJ whole genome shotgun (WGS) entry which is preliminary data.</text>
</comment>
<dbReference type="Pfam" id="PF19385">
    <property type="entry name" value="DUF5960"/>
    <property type="match status" value="1"/>
</dbReference>